<feature type="transmembrane region" description="Helical" evidence="1">
    <location>
        <begin position="111"/>
        <end position="132"/>
    </location>
</feature>
<accession>A0A0R3S153</accession>
<organism evidence="2 3">
    <name type="scientific">Elaeophora elaphi</name>
    <dbReference type="NCBI Taxonomy" id="1147741"/>
    <lineage>
        <taxon>Eukaryota</taxon>
        <taxon>Metazoa</taxon>
        <taxon>Ecdysozoa</taxon>
        <taxon>Nematoda</taxon>
        <taxon>Chromadorea</taxon>
        <taxon>Rhabditida</taxon>
        <taxon>Spirurina</taxon>
        <taxon>Spiruromorpha</taxon>
        <taxon>Filarioidea</taxon>
        <taxon>Onchocercidae</taxon>
        <taxon>Elaeophora</taxon>
    </lineage>
</organism>
<evidence type="ECO:0000313" key="3">
    <source>
        <dbReference type="WBParaSite" id="EEL_0000838301-mRNA-1"/>
    </source>
</evidence>
<name>A0A0R3S153_9BILA</name>
<evidence type="ECO:0000256" key="1">
    <source>
        <dbReference type="SAM" id="Phobius"/>
    </source>
</evidence>
<dbReference type="AlphaFoldDB" id="A0A0R3S153"/>
<keyword evidence="1" id="KW-1133">Transmembrane helix</keyword>
<proteinExistence type="predicted"/>
<sequence length="201" mass="23258">FGEKDVKKIVTLILVEPFDKKSNSNDCDLIFQHEHHRAVYIKPQYRIGSHTVGILLGYYLANNGKLSQTKLFYGWFFSIVLAVVSLFGLYPSLQGWDCWSYHLIYGGLHRTAWAIAISWLIFACHNGHAYYLNRFLSHPFFIYLSKGTYAVSFQFLFHSSQMLTDTSLTLKTIQIAQAYSDQYCTAGNLFFTNREIKKQHT</sequence>
<dbReference type="PANTHER" id="PTHR11161:SF70">
    <property type="entry name" value="ACYLTRANSFERASE 3 DOMAIN-CONTAINING PROTEIN"/>
    <property type="match status" value="1"/>
</dbReference>
<dbReference type="STRING" id="1147741.A0A0R3S153"/>
<reference evidence="3" key="1">
    <citation type="submission" date="2017-02" db="UniProtKB">
        <authorList>
            <consortium name="WormBaseParasite"/>
        </authorList>
    </citation>
    <scope>IDENTIFICATION</scope>
</reference>
<dbReference type="WBParaSite" id="EEL_0000838301-mRNA-1">
    <property type="protein sequence ID" value="EEL_0000838301-mRNA-1"/>
    <property type="gene ID" value="EEL_0000838301"/>
</dbReference>
<protein>
    <submittedName>
        <fullName evidence="3">AcidPPc domain-containing protein</fullName>
    </submittedName>
</protein>
<dbReference type="Proteomes" id="UP000050640">
    <property type="component" value="Unplaced"/>
</dbReference>
<keyword evidence="1" id="KW-0472">Membrane</keyword>
<evidence type="ECO:0000313" key="2">
    <source>
        <dbReference type="Proteomes" id="UP000050640"/>
    </source>
</evidence>
<feature type="transmembrane region" description="Helical" evidence="1">
    <location>
        <begin position="71"/>
        <end position="91"/>
    </location>
</feature>
<keyword evidence="2" id="KW-1185">Reference proteome</keyword>
<dbReference type="InterPro" id="IPR052728">
    <property type="entry name" value="O2_lipid_transport_reg"/>
</dbReference>
<dbReference type="PANTHER" id="PTHR11161">
    <property type="entry name" value="O-ACYLTRANSFERASE"/>
    <property type="match status" value="1"/>
</dbReference>
<keyword evidence="1" id="KW-0812">Transmembrane</keyword>